<evidence type="ECO:0000313" key="1">
    <source>
        <dbReference type="EMBL" id="GFR49204.1"/>
    </source>
</evidence>
<sequence>HDQICYMSCSWPRLSPPAVVHTADCLRRRLLGSLGCPALRCALAGGAGAAAVQLLAAAAAAAAGVCGRGCPAAAAAAVAEAAGGPGLCNMRVTGQPLPLGAAPCLPPSSARP</sequence>
<comment type="caution">
    <text evidence="1">The sequence shown here is derived from an EMBL/GenBank/DDBJ whole genome shotgun (WGS) entry which is preliminary data.</text>
</comment>
<keyword evidence="2" id="KW-1185">Reference proteome</keyword>
<dbReference type="AlphaFoldDB" id="A0AAD3HPN4"/>
<feature type="non-terminal residue" evidence="1">
    <location>
        <position position="112"/>
    </location>
</feature>
<protein>
    <submittedName>
        <fullName evidence="1">Uncharacterized protein</fullName>
    </submittedName>
</protein>
<reference evidence="1 2" key="1">
    <citation type="journal article" date="2021" name="Sci. Rep.">
        <title>Genome sequencing of the multicellular alga Astrephomene provides insights into convergent evolution of germ-soma differentiation.</title>
        <authorList>
            <person name="Yamashita S."/>
            <person name="Yamamoto K."/>
            <person name="Matsuzaki R."/>
            <person name="Suzuki S."/>
            <person name="Yamaguchi H."/>
            <person name="Hirooka S."/>
            <person name="Minakuchi Y."/>
            <person name="Miyagishima S."/>
            <person name="Kawachi M."/>
            <person name="Toyoda A."/>
            <person name="Nozaki H."/>
        </authorList>
    </citation>
    <scope>NUCLEOTIDE SEQUENCE [LARGE SCALE GENOMIC DNA]</scope>
    <source>
        <strain evidence="1 2">NIES-4017</strain>
    </source>
</reference>
<evidence type="ECO:0000313" key="2">
    <source>
        <dbReference type="Proteomes" id="UP001054857"/>
    </source>
</evidence>
<dbReference type="Proteomes" id="UP001054857">
    <property type="component" value="Unassembled WGS sequence"/>
</dbReference>
<dbReference type="EMBL" id="BMAR01000028">
    <property type="protein sequence ID" value="GFR49204.1"/>
    <property type="molecule type" value="Genomic_DNA"/>
</dbReference>
<proteinExistence type="predicted"/>
<name>A0AAD3HPN4_9CHLO</name>
<organism evidence="1 2">
    <name type="scientific">Astrephomene gubernaculifera</name>
    <dbReference type="NCBI Taxonomy" id="47775"/>
    <lineage>
        <taxon>Eukaryota</taxon>
        <taxon>Viridiplantae</taxon>
        <taxon>Chlorophyta</taxon>
        <taxon>core chlorophytes</taxon>
        <taxon>Chlorophyceae</taxon>
        <taxon>CS clade</taxon>
        <taxon>Chlamydomonadales</taxon>
        <taxon>Astrephomenaceae</taxon>
        <taxon>Astrephomene</taxon>
    </lineage>
</organism>
<gene>
    <name evidence="1" type="ORF">Agub_g11118</name>
</gene>
<accession>A0AAD3HPN4</accession>